<evidence type="ECO:0000313" key="2">
    <source>
        <dbReference type="EMBL" id="VHO05008.1"/>
    </source>
</evidence>
<evidence type="ECO:0000256" key="1">
    <source>
        <dbReference type="SAM" id="Phobius"/>
    </source>
</evidence>
<name>A0A486XQY2_9GAMM</name>
<organism evidence="2">
    <name type="scientific">Rheinheimera sp. BAL341</name>
    <dbReference type="NCBI Taxonomy" id="1708203"/>
    <lineage>
        <taxon>Bacteria</taxon>
        <taxon>Pseudomonadati</taxon>
        <taxon>Pseudomonadota</taxon>
        <taxon>Gammaproteobacteria</taxon>
        <taxon>Chromatiales</taxon>
        <taxon>Chromatiaceae</taxon>
        <taxon>Rheinheimera</taxon>
    </lineage>
</organism>
<protein>
    <submittedName>
        <fullName evidence="2">Uncharacterized protein</fullName>
    </submittedName>
</protein>
<keyword evidence="1" id="KW-0812">Transmembrane</keyword>
<sequence>MVARIANNGGYVIVLPSPWQVFLVLACEFAVFFACLP</sequence>
<proteinExistence type="predicted"/>
<feature type="transmembrane region" description="Helical" evidence="1">
    <location>
        <begin position="19"/>
        <end position="36"/>
    </location>
</feature>
<reference evidence="2" key="1">
    <citation type="submission" date="2019-04" db="EMBL/GenBank/DDBJ databases">
        <authorList>
            <person name="Brambilla D."/>
        </authorList>
    </citation>
    <scope>NUCLEOTIDE SEQUENCE</scope>
    <source>
        <strain evidence="2">BAL1</strain>
    </source>
</reference>
<keyword evidence="1" id="KW-0472">Membrane</keyword>
<accession>A0A486XQY2</accession>
<keyword evidence="1" id="KW-1133">Transmembrane helix</keyword>
<dbReference type="PROSITE" id="PS51257">
    <property type="entry name" value="PROKAR_LIPOPROTEIN"/>
    <property type="match status" value="1"/>
</dbReference>
<dbReference type="AlphaFoldDB" id="A0A486XQY2"/>
<gene>
    <name evidence="2" type="ORF">BAL341_2236</name>
</gene>
<dbReference type="EMBL" id="CAAJGR010000118">
    <property type="protein sequence ID" value="VHO05008.1"/>
    <property type="molecule type" value="Genomic_DNA"/>
</dbReference>